<reference evidence="2 3" key="1">
    <citation type="submission" date="2014-12" db="EMBL/GenBank/DDBJ databases">
        <title>Draft genome sequences of 29 type strains of Enterococci.</title>
        <authorList>
            <person name="Zhong Z."/>
            <person name="Sun Z."/>
            <person name="Liu W."/>
            <person name="Zhang W."/>
            <person name="Zhang H."/>
        </authorList>
    </citation>
    <scope>NUCLEOTIDE SEQUENCE [LARGE SCALE GENOMIC DNA]</scope>
    <source>
        <strain evidence="2 3">DSM 17122</strain>
    </source>
</reference>
<evidence type="ECO:0000256" key="1">
    <source>
        <dbReference type="SAM" id="Phobius"/>
    </source>
</evidence>
<keyword evidence="1" id="KW-0472">Membrane</keyword>
<organism evidence="2 3">
    <name type="scientific">Enterococcus hermanniensis</name>
    <dbReference type="NCBI Taxonomy" id="249189"/>
    <lineage>
        <taxon>Bacteria</taxon>
        <taxon>Bacillati</taxon>
        <taxon>Bacillota</taxon>
        <taxon>Bacilli</taxon>
        <taxon>Lactobacillales</taxon>
        <taxon>Enterococcaceae</taxon>
        <taxon>Enterococcus</taxon>
    </lineage>
</organism>
<dbReference type="Proteomes" id="UP000182077">
    <property type="component" value="Unassembled WGS sequence"/>
</dbReference>
<dbReference type="EMBL" id="JXKQ01000005">
    <property type="protein sequence ID" value="OJG45578.1"/>
    <property type="molecule type" value="Genomic_DNA"/>
</dbReference>
<keyword evidence="3" id="KW-1185">Reference proteome</keyword>
<dbReference type="RefSeq" id="WP_071857754.1">
    <property type="nucleotide sequence ID" value="NZ_JBHSHK010000023.1"/>
</dbReference>
<protein>
    <submittedName>
        <fullName evidence="2">Uncharacterized protein</fullName>
    </submittedName>
</protein>
<feature type="transmembrane region" description="Helical" evidence="1">
    <location>
        <begin position="32"/>
        <end position="55"/>
    </location>
</feature>
<accession>A0A1L8TN46</accession>
<evidence type="ECO:0000313" key="3">
    <source>
        <dbReference type="Proteomes" id="UP000182077"/>
    </source>
</evidence>
<keyword evidence="1" id="KW-0812">Transmembrane</keyword>
<evidence type="ECO:0000313" key="2">
    <source>
        <dbReference type="EMBL" id="OJG45578.1"/>
    </source>
</evidence>
<keyword evidence="1" id="KW-1133">Transmembrane helix</keyword>
<gene>
    <name evidence="2" type="ORF">RV04_GL001867</name>
</gene>
<dbReference type="AlphaFoldDB" id="A0A1L8TN46"/>
<comment type="caution">
    <text evidence="2">The sequence shown here is derived from an EMBL/GenBank/DDBJ whole genome shotgun (WGS) entry which is preliminary data.</text>
</comment>
<name>A0A1L8TN46_9ENTE</name>
<proteinExistence type="predicted"/>
<sequence length="61" mass="7127">MLKALLVLTLLTIFTSFNLLEKVQKKQIDTQYMLWIIVQNVCLGMMLMILIFILLKGRTLI</sequence>